<dbReference type="Gene3D" id="3.30.565.10">
    <property type="entry name" value="Histidine kinase-like ATPase, C-terminal domain"/>
    <property type="match status" value="1"/>
</dbReference>
<organism evidence="7 8">
    <name type="scientific">Candidatus Clostridium stratigraminis</name>
    <dbReference type="NCBI Taxonomy" id="3381661"/>
    <lineage>
        <taxon>Bacteria</taxon>
        <taxon>Bacillati</taxon>
        <taxon>Bacillota</taxon>
        <taxon>Clostridia</taxon>
        <taxon>Eubacteriales</taxon>
        <taxon>Clostridiaceae</taxon>
        <taxon>Clostridium</taxon>
    </lineage>
</organism>
<comment type="caution">
    <text evidence="7">The sequence shown here is derived from an EMBL/GenBank/DDBJ whole genome shotgun (WGS) entry which is preliminary data.</text>
</comment>
<evidence type="ECO:0000313" key="7">
    <source>
        <dbReference type="EMBL" id="MFL0245744.1"/>
    </source>
</evidence>
<keyword evidence="8" id="KW-1185">Reference proteome</keyword>
<evidence type="ECO:0000256" key="3">
    <source>
        <dbReference type="ARBA" id="ARBA00022553"/>
    </source>
</evidence>
<dbReference type="SUPFAM" id="SSF47384">
    <property type="entry name" value="Homodimeric domain of signal transducing histidine kinase"/>
    <property type="match status" value="1"/>
</dbReference>
<dbReference type="InterPro" id="IPR036890">
    <property type="entry name" value="HATPase_C_sf"/>
</dbReference>
<dbReference type="InterPro" id="IPR005467">
    <property type="entry name" value="His_kinase_dom"/>
</dbReference>
<protein>
    <recommendedName>
        <fullName evidence="2">histidine kinase</fullName>
        <ecNumber evidence="2">2.7.13.3</ecNumber>
    </recommendedName>
</protein>
<dbReference type="Proteomes" id="UP001623591">
    <property type="component" value="Unassembled WGS sequence"/>
</dbReference>
<evidence type="ECO:0000313" key="8">
    <source>
        <dbReference type="Proteomes" id="UP001623591"/>
    </source>
</evidence>
<dbReference type="PRINTS" id="PR00344">
    <property type="entry name" value="BCTRLSENSOR"/>
</dbReference>
<feature type="domain" description="Histidine kinase" evidence="6">
    <location>
        <begin position="21"/>
        <end position="245"/>
    </location>
</feature>
<keyword evidence="4 7" id="KW-0808">Transferase</keyword>
<sequence>MYEKSNEFSWDLGSNVEFISNISHELRTPLNNILSAEQLLALNIKDVCNISRSQTNFIKYLGSIEHNSYRLQRIIDNFINITDIQLGLCKLNLKNYDIIHLIKTITKHVGNFAHRKGIDIILLTNAFEKKMAFDKVKLEKVILNLLSNAIKYSENNKTIKIVIFDKNDSVLIKVIDQGIGIPNEKLSGIFDVFVQVDKSFNRSREGAGTGLAIAKSFVELHKGTITVLSSETQGSEFKIELPVSTIAENEMRIMDDEEGNMIHKIEIEFSDIYEITSC</sequence>
<dbReference type="CDD" id="cd00082">
    <property type="entry name" value="HisKA"/>
    <property type="match status" value="1"/>
</dbReference>
<dbReference type="InterPro" id="IPR004358">
    <property type="entry name" value="Sig_transdc_His_kin-like_C"/>
</dbReference>
<dbReference type="SUPFAM" id="SSF55874">
    <property type="entry name" value="ATPase domain of HSP90 chaperone/DNA topoisomerase II/histidine kinase"/>
    <property type="match status" value="1"/>
</dbReference>
<proteinExistence type="predicted"/>
<dbReference type="Gene3D" id="1.10.287.130">
    <property type="match status" value="1"/>
</dbReference>
<dbReference type="PANTHER" id="PTHR43547:SF2">
    <property type="entry name" value="HYBRID SIGNAL TRANSDUCTION HISTIDINE KINASE C"/>
    <property type="match status" value="1"/>
</dbReference>
<dbReference type="InterPro" id="IPR003661">
    <property type="entry name" value="HisK_dim/P_dom"/>
</dbReference>
<dbReference type="EMBL" id="JBJHZZ010000001">
    <property type="protein sequence ID" value="MFL0245744.1"/>
    <property type="molecule type" value="Genomic_DNA"/>
</dbReference>
<keyword evidence="5" id="KW-0902">Two-component regulatory system</keyword>
<accession>A0ABW8T3R6</accession>
<reference evidence="7 8" key="1">
    <citation type="submission" date="2024-11" db="EMBL/GenBank/DDBJ databases">
        <authorList>
            <person name="Heng Y.C."/>
            <person name="Lim A.C.H."/>
            <person name="Lee J.K.Y."/>
            <person name="Kittelmann S."/>
        </authorList>
    </citation>
    <scope>NUCLEOTIDE SEQUENCE [LARGE SCALE GENOMIC DNA]</scope>
    <source>
        <strain evidence="7 8">WILCCON 0185</strain>
    </source>
</reference>
<name>A0ABW8T3R6_9CLOT</name>
<dbReference type="RefSeq" id="WP_406768196.1">
    <property type="nucleotide sequence ID" value="NZ_JBJHZZ010000001.1"/>
</dbReference>
<dbReference type="SMART" id="SM00387">
    <property type="entry name" value="HATPase_c"/>
    <property type="match status" value="1"/>
</dbReference>
<dbReference type="PANTHER" id="PTHR43547">
    <property type="entry name" value="TWO-COMPONENT HISTIDINE KINASE"/>
    <property type="match status" value="1"/>
</dbReference>
<dbReference type="InterPro" id="IPR003594">
    <property type="entry name" value="HATPase_dom"/>
</dbReference>
<dbReference type="Pfam" id="PF02518">
    <property type="entry name" value="HATPase_c"/>
    <property type="match status" value="1"/>
</dbReference>
<evidence type="ECO:0000256" key="1">
    <source>
        <dbReference type="ARBA" id="ARBA00000085"/>
    </source>
</evidence>
<comment type="catalytic activity">
    <reaction evidence="1">
        <text>ATP + protein L-histidine = ADP + protein N-phospho-L-histidine.</text>
        <dbReference type="EC" id="2.7.13.3"/>
    </reaction>
</comment>
<evidence type="ECO:0000256" key="2">
    <source>
        <dbReference type="ARBA" id="ARBA00012438"/>
    </source>
</evidence>
<dbReference type="PROSITE" id="PS50109">
    <property type="entry name" value="HIS_KIN"/>
    <property type="match status" value="1"/>
</dbReference>
<keyword evidence="3" id="KW-0597">Phosphoprotein</keyword>
<dbReference type="SMART" id="SM00388">
    <property type="entry name" value="HisKA"/>
    <property type="match status" value="1"/>
</dbReference>
<dbReference type="InterPro" id="IPR036097">
    <property type="entry name" value="HisK_dim/P_sf"/>
</dbReference>
<dbReference type="Pfam" id="PF00512">
    <property type="entry name" value="HisKA"/>
    <property type="match status" value="1"/>
</dbReference>
<evidence type="ECO:0000256" key="5">
    <source>
        <dbReference type="ARBA" id="ARBA00023012"/>
    </source>
</evidence>
<gene>
    <name evidence="7" type="ORF">ACJDUG_01975</name>
</gene>
<evidence type="ECO:0000256" key="4">
    <source>
        <dbReference type="ARBA" id="ARBA00022777"/>
    </source>
</evidence>
<dbReference type="GO" id="GO:0016301">
    <property type="term" value="F:kinase activity"/>
    <property type="evidence" value="ECO:0007669"/>
    <property type="project" value="UniProtKB-KW"/>
</dbReference>
<keyword evidence="4 7" id="KW-0418">Kinase</keyword>
<dbReference type="EC" id="2.7.13.3" evidence="2"/>
<evidence type="ECO:0000259" key="6">
    <source>
        <dbReference type="PROSITE" id="PS50109"/>
    </source>
</evidence>